<sequence length="520" mass="54722">MSDNYGPQGQGGWQPGPEGQGQGWQPQGQGQQQWGPGQPQGQQPGQFPAGGQQGWQQGAPEQAGGGQQGQQGWQPQGQQGWQGGPAGWQGQQQPPKKNRTGIIVTALVLVAALVGGGIWFFGFRDKDGSDSTASGGTDSPALAAQNFATALEKGDTVGIADQLDPAEAKLFDDISGDMLKTLKRLQIVKDSVQTNNLTSSSIEIKGLKFDEAKAEQINDRVSIQKLTAGTITVKGSSEFPFTDKIKKALGPELERAQQNQPKSQTVNIADLVKKTGGPVRVATVKRGDKWYPSMFYTLADNMLQKAANNNGKKLSTDLGKPIPNAGAGSPEEAVQSLVSKSLSRDAEGVISLLDPVEMGVMHDYGPKLLEATDYPGPQASGVKVDGLQLNTTQVTGGTKVSLKHATVTANGMTVEITVDGDKLSVTANGQTRTMTPDMLLQMASGSSPGSSGSMSAQLPPAIQTVIQKEFKALLNIGIVTTQVDGKWYVSPVRSFSGVFLDMLNALDASDVDALLQLAGK</sequence>
<accession>A0A849A5L3</accession>
<evidence type="ECO:0000256" key="2">
    <source>
        <dbReference type="SAM" id="Phobius"/>
    </source>
</evidence>
<evidence type="ECO:0000256" key="1">
    <source>
        <dbReference type="SAM" id="MobiDB-lite"/>
    </source>
</evidence>
<keyword evidence="4" id="KW-1185">Reference proteome</keyword>
<feature type="transmembrane region" description="Helical" evidence="2">
    <location>
        <begin position="101"/>
        <end position="122"/>
    </location>
</feature>
<protein>
    <recommendedName>
        <fullName evidence="5">Flagellar basal body-associated protein FliL</fullName>
    </recommendedName>
</protein>
<evidence type="ECO:0000313" key="3">
    <source>
        <dbReference type="EMBL" id="NNG34311.1"/>
    </source>
</evidence>
<keyword evidence="2" id="KW-0812">Transmembrane</keyword>
<comment type="caution">
    <text evidence="3">The sequence shown here is derived from an EMBL/GenBank/DDBJ whole genome shotgun (WGS) entry which is preliminary data.</text>
</comment>
<dbReference type="Proteomes" id="UP000562984">
    <property type="component" value="Unassembled WGS sequence"/>
</dbReference>
<organism evidence="3 4">
    <name type="scientific">Nakamurella aerolata</name>
    <dbReference type="NCBI Taxonomy" id="1656892"/>
    <lineage>
        <taxon>Bacteria</taxon>
        <taxon>Bacillati</taxon>
        <taxon>Actinomycetota</taxon>
        <taxon>Actinomycetes</taxon>
        <taxon>Nakamurellales</taxon>
        <taxon>Nakamurellaceae</taxon>
        <taxon>Nakamurella</taxon>
    </lineage>
</organism>
<dbReference type="RefSeq" id="WP_171197969.1">
    <property type="nucleotide sequence ID" value="NZ_JABEND010000001.1"/>
</dbReference>
<evidence type="ECO:0000313" key="4">
    <source>
        <dbReference type="Proteomes" id="UP000562984"/>
    </source>
</evidence>
<dbReference type="EMBL" id="JABEND010000001">
    <property type="protein sequence ID" value="NNG34311.1"/>
    <property type="molecule type" value="Genomic_DNA"/>
</dbReference>
<reference evidence="3 4" key="1">
    <citation type="submission" date="2020-05" db="EMBL/GenBank/DDBJ databases">
        <title>Nakamurella sp. DB0629 isolated from air conditioner.</title>
        <authorList>
            <person name="Kim D.H."/>
            <person name="Kim D.-U."/>
        </authorList>
    </citation>
    <scope>NUCLEOTIDE SEQUENCE [LARGE SCALE GENOMIC DNA]</scope>
    <source>
        <strain evidence="3 4">DB0629</strain>
    </source>
</reference>
<name>A0A849A5L3_9ACTN</name>
<feature type="compositionally biased region" description="Low complexity" evidence="1">
    <location>
        <begin position="23"/>
        <end position="62"/>
    </location>
</feature>
<feature type="compositionally biased region" description="Low complexity" evidence="1">
    <location>
        <begin position="70"/>
        <end position="79"/>
    </location>
</feature>
<feature type="region of interest" description="Disordered" evidence="1">
    <location>
        <begin position="1"/>
        <end position="97"/>
    </location>
</feature>
<keyword evidence="2" id="KW-0472">Membrane</keyword>
<feature type="compositionally biased region" description="Gly residues" evidence="1">
    <location>
        <begin position="8"/>
        <end position="22"/>
    </location>
</feature>
<keyword evidence="2" id="KW-1133">Transmembrane helix</keyword>
<gene>
    <name evidence="3" type="ORF">HKD39_00955</name>
</gene>
<dbReference type="AlphaFoldDB" id="A0A849A5L3"/>
<proteinExistence type="predicted"/>
<evidence type="ECO:0008006" key="5">
    <source>
        <dbReference type="Google" id="ProtNLM"/>
    </source>
</evidence>